<keyword evidence="1" id="KW-0813">Transport</keyword>
<accession>A0A7S7SP32</accession>
<dbReference type="PANTHER" id="PTHR42788">
    <property type="entry name" value="TAURINE IMPORT ATP-BINDING PROTEIN-RELATED"/>
    <property type="match status" value="1"/>
</dbReference>
<dbReference type="InterPro" id="IPR003593">
    <property type="entry name" value="AAA+_ATPase"/>
</dbReference>
<feature type="domain" description="ABC transporter" evidence="4">
    <location>
        <begin position="7"/>
        <end position="248"/>
    </location>
</feature>
<dbReference type="GO" id="GO:0005524">
    <property type="term" value="F:ATP binding"/>
    <property type="evidence" value="ECO:0007669"/>
    <property type="project" value="UniProtKB-KW"/>
</dbReference>
<reference evidence="5 6" key="1">
    <citation type="submission" date="2020-10" db="EMBL/GenBank/DDBJ databases">
        <title>Complete genome sequence of Paludibaculum fermentans P105T, a facultatively anaerobic acidobacterium capable of dissimilatory Fe(III) reduction.</title>
        <authorList>
            <person name="Dedysh S.N."/>
            <person name="Beletsky A.V."/>
            <person name="Kulichevskaya I.S."/>
            <person name="Mardanov A.V."/>
            <person name="Ravin N.V."/>
        </authorList>
    </citation>
    <scope>NUCLEOTIDE SEQUENCE [LARGE SCALE GENOMIC DNA]</scope>
    <source>
        <strain evidence="5 6">P105</strain>
    </source>
</reference>
<dbReference type="Gene3D" id="3.40.50.300">
    <property type="entry name" value="P-loop containing nucleotide triphosphate hydrolases"/>
    <property type="match status" value="1"/>
</dbReference>
<name>A0A7S7SP32_PALFE</name>
<dbReference type="InterPro" id="IPR027417">
    <property type="entry name" value="P-loop_NTPase"/>
</dbReference>
<evidence type="ECO:0000313" key="6">
    <source>
        <dbReference type="Proteomes" id="UP000593892"/>
    </source>
</evidence>
<evidence type="ECO:0000256" key="2">
    <source>
        <dbReference type="ARBA" id="ARBA00022741"/>
    </source>
</evidence>
<evidence type="ECO:0000259" key="4">
    <source>
        <dbReference type="PROSITE" id="PS50893"/>
    </source>
</evidence>
<dbReference type="CDD" id="cd03293">
    <property type="entry name" value="ABC_NrtD_SsuB_transporters"/>
    <property type="match status" value="1"/>
</dbReference>
<dbReference type="AlphaFoldDB" id="A0A7S7SP32"/>
<dbReference type="Pfam" id="PF00005">
    <property type="entry name" value="ABC_tran"/>
    <property type="match status" value="1"/>
</dbReference>
<dbReference type="EMBL" id="CP063849">
    <property type="protein sequence ID" value="QOY90745.1"/>
    <property type="molecule type" value="Genomic_DNA"/>
</dbReference>
<dbReference type="KEGG" id="pfer:IRI77_12605"/>
<dbReference type="InterPro" id="IPR050166">
    <property type="entry name" value="ABC_transporter_ATP-bind"/>
</dbReference>
<keyword evidence="2" id="KW-0547">Nucleotide-binding</keyword>
<organism evidence="5 6">
    <name type="scientific">Paludibaculum fermentans</name>
    <dbReference type="NCBI Taxonomy" id="1473598"/>
    <lineage>
        <taxon>Bacteria</taxon>
        <taxon>Pseudomonadati</taxon>
        <taxon>Acidobacteriota</taxon>
        <taxon>Terriglobia</taxon>
        <taxon>Bryobacterales</taxon>
        <taxon>Bryobacteraceae</taxon>
        <taxon>Paludibaculum</taxon>
    </lineage>
</organism>
<dbReference type="SMART" id="SM00382">
    <property type="entry name" value="AAA"/>
    <property type="match status" value="1"/>
</dbReference>
<dbReference type="InterPro" id="IPR003439">
    <property type="entry name" value="ABC_transporter-like_ATP-bd"/>
</dbReference>
<proteinExistence type="predicted"/>
<sequence>MQPKNKIALRNVSRVFTNAAGEKIEALRDVNLEVEDEFAPDGRDIGEFRVLLGPSGCGKSTILRLIAGLDFPTKGEVLMNGQPVTGPGSDRGMVFQKYTSFAWLTVSKNIEYGLSIKGTPPAERKEIVSHLIDAVGLRGFENAYPHTLSGGMQQRVAIARSLAVRPQVLLMDEPFGALDAQTRNEMQDLLLRIWDETAATVLFVTHDVAEAVFLADRMYIVSSRPGTIVEEIPVPFGRPRDQGLKEQREFQEVEAHALARLRRAGGAGQVRVSV</sequence>
<dbReference type="PANTHER" id="PTHR42788:SF13">
    <property type="entry name" value="ALIPHATIC SULFONATES IMPORT ATP-BINDING PROTEIN SSUB"/>
    <property type="match status" value="1"/>
</dbReference>
<keyword evidence="3 5" id="KW-0067">ATP-binding</keyword>
<gene>
    <name evidence="5" type="ORF">IRI77_12605</name>
</gene>
<protein>
    <submittedName>
        <fullName evidence="5">ABC transporter ATP-binding protein</fullName>
    </submittedName>
</protein>
<evidence type="ECO:0000256" key="3">
    <source>
        <dbReference type="ARBA" id="ARBA00022840"/>
    </source>
</evidence>
<evidence type="ECO:0000313" key="5">
    <source>
        <dbReference type="EMBL" id="QOY90745.1"/>
    </source>
</evidence>
<evidence type="ECO:0000256" key="1">
    <source>
        <dbReference type="ARBA" id="ARBA00022448"/>
    </source>
</evidence>
<dbReference type="Proteomes" id="UP000593892">
    <property type="component" value="Chromosome"/>
</dbReference>
<dbReference type="GO" id="GO:0016887">
    <property type="term" value="F:ATP hydrolysis activity"/>
    <property type="evidence" value="ECO:0007669"/>
    <property type="project" value="InterPro"/>
</dbReference>
<keyword evidence="6" id="KW-1185">Reference proteome</keyword>
<dbReference type="InterPro" id="IPR017871">
    <property type="entry name" value="ABC_transporter-like_CS"/>
</dbReference>
<dbReference type="PROSITE" id="PS00211">
    <property type="entry name" value="ABC_TRANSPORTER_1"/>
    <property type="match status" value="1"/>
</dbReference>
<dbReference type="RefSeq" id="WP_194452402.1">
    <property type="nucleotide sequence ID" value="NZ_CP063849.1"/>
</dbReference>
<dbReference type="SUPFAM" id="SSF52540">
    <property type="entry name" value="P-loop containing nucleoside triphosphate hydrolases"/>
    <property type="match status" value="1"/>
</dbReference>
<dbReference type="PROSITE" id="PS50893">
    <property type="entry name" value="ABC_TRANSPORTER_2"/>
    <property type="match status" value="1"/>
</dbReference>